<dbReference type="OrthoDB" id="6614653at2759"/>
<accession>A0A913X709</accession>
<reference evidence="2" key="1">
    <citation type="submission" date="2022-11" db="UniProtKB">
        <authorList>
            <consortium name="EnsemblMetazoa"/>
        </authorList>
    </citation>
    <scope>IDENTIFICATION</scope>
</reference>
<feature type="domain" description="DUF985" evidence="1">
    <location>
        <begin position="3"/>
        <end position="142"/>
    </location>
</feature>
<dbReference type="Pfam" id="PF06172">
    <property type="entry name" value="Cupin_5"/>
    <property type="match status" value="1"/>
</dbReference>
<organism evidence="2 3">
    <name type="scientific">Exaiptasia diaphana</name>
    <name type="common">Tropical sea anemone</name>
    <name type="synonym">Aiptasia pulchella</name>
    <dbReference type="NCBI Taxonomy" id="2652724"/>
    <lineage>
        <taxon>Eukaryota</taxon>
        <taxon>Metazoa</taxon>
        <taxon>Cnidaria</taxon>
        <taxon>Anthozoa</taxon>
        <taxon>Hexacorallia</taxon>
        <taxon>Actiniaria</taxon>
        <taxon>Aiptasiidae</taxon>
        <taxon>Exaiptasia</taxon>
    </lineage>
</organism>
<dbReference type="InterPro" id="IPR039935">
    <property type="entry name" value="YML079W-like"/>
</dbReference>
<dbReference type="OMA" id="PAVHYSF"/>
<dbReference type="AlphaFoldDB" id="A0A913X709"/>
<dbReference type="PANTHER" id="PTHR33387:SF3">
    <property type="entry name" value="DUF985 DOMAIN-CONTAINING PROTEIN"/>
    <property type="match status" value="1"/>
</dbReference>
<evidence type="ECO:0000313" key="3">
    <source>
        <dbReference type="Proteomes" id="UP000887567"/>
    </source>
</evidence>
<dbReference type="InterPro" id="IPR014710">
    <property type="entry name" value="RmlC-like_jellyroll"/>
</dbReference>
<dbReference type="InterPro" id="IPR011051">
    <property type="entry name" value="RmlC_Cupin_sf"/>
</dbReference>
<dbReference type="GeneID" id="110238604"/>
<sequence>MAEELAKTLNLAPHPYGGFFKEVQRSAINVKPLTDDRGPRSASTSIYVVMRHDDINPWHKLNSDETFFYHKGASLKLYLIDEEGKLSCKIVGDTLQDPNASYAQVVPAGMWFAGELLEKSESSFVFFTASTSPGFHFDDSQLGHVGKLSEMFPEHKELIERLSIMHVHQEGATKQEEKTE</sequence>
<dbReference type="RefSeq" id="XP_020899947.1">
    <property type="nucleotide sequence ID" value="XM_021044288.2"/>
</dbReference>
<name>A0A913X709_EXADI</name>
<dbReference type="CDD" id="cd06121">
    <property type="entry name" value="cupin_YML079wp"/>
    <property type="match status" value="1"/>
</dbReference>
<dbReference type="InterPro" id="IPR009327">
    <property type="entry name" value="Cupin_DUF985"/>
</dbReference>
<dbReference type="SUPFAM" id="SSF51182">
    <property type="entry name" value="RmlC-like cupins"/>
    <property type="match status" value="1"/>
</dbReference>
<keyword evidence="3" id="KW-1185">Reference proteome</keyword>
<evidence type="ECO:0000313" key="2">
    <source>
        <dbReference type="EnsemblMetazoa" id="XP_020899947.1"/>
    </source>
</evidence>
<dbReference type="EnsemblMetazoa" id="XM_021044288.2">
    <property type="protein sequence ID" value="XP_020899947.1"/>
    <property type="gene ID" value="LOC110238604"/>
</dbReference>
<evidence type="ECO:0000259" key="1">
    <source>
        <dbReference type="Pfam" id="PF06172"/>
    </source>
</evidence>
<dbReference type="KEGG" id="epa:110238604"/>
<protein>
    <recommendedName>
        <fullName evidence="1">DUF985 domain-containing protein</fullName>
    </recommendedName>
</protein>
<proteinExistence type="predicted"/>
<dbReference type="PANTHER" id="PTHR33387">
    <property type="entry name" value="RMLC-LIKE JELLY ROLL FOLD PROTEIN"/>
    <property type="match status" value="1"/>
</dbReference>
<dbReference type="Gene3D" id="2.60.120.10">
    <property type="entry name" value="Jelly Rolls"/>
    <property type="match status" value="1"/>
</dbReference>
<dbReference type="Proteomes" id="UP000887567">
    <property type="component" value="Unplaced"/>
</dbReference>